<dbReference type="Proteomes" id="UP000000763">
    <property type="component" value="Chromosome 5"/>
</dbReference>
<sequence>MAHRTPSAPSGQACTAPGTRCRSLPGHQCKNTHIQDCRTSKTESIFYLNSFFFLFWLKLFQLLLKFDFELSMMCLHIYR</sequence>
<reference evidence="2 3" key="1">
    <citation type="journal article" date="2005" name="Nature">
        <title>The map-based sequence of the rice genome.</title>
        <authorList>
            <consortium name="International rice genome sequencing project (IRGSP)"/>
            <person name="Matsumoto T."/>
            <person name="Wu J."/>
            <person name="Kanamori H."/>
            <person name="Katayose Y."/>
            <person name="Fujisawa M."/>
            <person name="Namiki N."/>
            <person name="Mizuno H."/>
            <person name="Yamamoto K."/>
            <person name="Antonio B.A."/>
            <person name="Baba T."/>
            <person name="Sakata K."/>
            <person name="Nagamura Y."/>
            <person name="Aoki H."/>
            <person name="Arikawa K."/>
            <person name="Arita K."/>
            <person name="Bito T."/>
            <person name="Chiden Y."/>
            <person name="Fujitsuka N."/>
            <person name="Fukunaka R."/>
            <person name="Hamada M."/>
            <person name="Harada C."/>
            <person name="Hayashi A."/>
            <person name="Hijishita S."/>
            <person name="Honda M."/>
            <person name="Hosokawa S."/>
            <person name="Ichikawa Y."/>
            <person name="Idonuma A."/>
            <person name="Iijima M."/>
            <person name="Ikeda M."/>
            <person name="Ikeno M."/>
            <person name="Ito K."/>
            <person name="Ito S."/>
            <person name="Ito T."/>
            <person name="Ito Y."/>
            <person name="Ito Y."/>
            <person name="Iwabuchi A."/>
            <person name="Kamiya K."/>
            <person name="Karasawa W."/>
            <person name="Kurita K."/>
            <person name="Katagiri S."/>
            <person name="Kikuta A."/>
            <person name="Kobayashi H."/>
            <person name="Kobayashi N."/>
            <person name="Machita K."/>
            <person name="Maehara T."/>
            <person name="Masukawa M."/>
            <person name="Mizubayashi T."/>
            <person name="Mukai Y."/>
            <person name="Nagasaki H."/>
            <person name="Nagata Y."/>
            <person name="Naito S."/>
            <person name="Nakashima M."/>
            <person name="Nakama Y."/>
            <person name="Nakamichi Y."/>
            <person name="Nakamura M."/>
            <person name="Meguro A."/>
            <person name="Negishi M."/>
            <person name="Ohta I."/>
            <person name="Ohta T."/>
            <person name="Okamoto M."/>
            <person name="Ono N."/>
            <person name="Saji S."/>
            <person name="Sakaguchi M."/>
            <person name="Sakai K."/>
            <person name="Shibata M."/>
            <person name="Shimokawa T."/>
            <person name="Song J."/>
            <person name="Takazaki Y."/>
            <person name="Terasawa K."/>
            <person name="Tsugane M."/>
            <person name="Tsuji K."/>
            <person name="Ueda S."/>
            <person name="Waki K."/>
            <person name="Yamagata H."/>
            <person name="Yamamoto M."/>
            <person name="Yamamoto S."/>
            <person name="Yamane H."/>
            <person name="Yoshiki S."/>
            <person name="Yoshihara R."/>
            <person name="Yukawa K."/>
            <person name="Zhong H."/>
            <person name="Yano M."/>
            <person name="Yuan Q."/>
            <person name="Ouyang S."/>
            <person name="Liu J."/>
            <person name="Jones K.M."/>
            <person name="Gansberger K."/>
            <person name="Moffat K."/>
            <person name="Hill J."/>
            <person name="Bera J."/>
            <person name="Fadrosh D."/>
            <person name="Jin S."/>
            <person name="Johri S."/>
            <person name="Kim M."/>
            <person name="Overton L."/>
            <person name="Reardon M."/>
            <person name="Tsitrin T."/>
            <person name="Vuong H."/>
            <person name="Weaver B."/>
            <person name="Ciecko A."/>
            <person name="Tallon L."/>
            <person name="Jackson J."/>
            <person name="Pai G."/>
            <person name="Aken S.V."/>
            <person name="Utterback T."/>
            <person name="Reidmuller S."/>
            <person name="Feldblyum T."/>
            <person name="Hsiao J."/>
            <person name="Zismann V."/>
            <person name="Iobst S."/>
            <person name="de Vazeille A.R."/>
            <person name="Buell C.R."/>
            <person name="Ying K."/>
            <person name="Li Y."/>
            <person name="Lu T."/>
            <person name="Huang Y."/>
            <person name="Zhao Q."/>
            <person name="Feng Q."/>
            <person name="Zhang L."/>
            <person name="Zhu J."/>
            <person name="Weng Q."/>
            <person name="Mu J."/>
            <person name="Lu Y."/>
            <person name="Fan D."/>
            <person name="Liu Y."/>
            <person name="Guan J."/>
            <person name="Zhang Y."/>
            <person name="Yu S."/>
            <person name="Liu X."/>
            <person name="Zhang Y."/>
            <person name="Hong G."/>
            <person name="Han B."/>
            <person name="Choisne N."/>
            <person name="Demange N."/>
            <person name="Orjeda G."/>
            <person name="Samain S."/>
            <person name="Cattolico L."/>
            <person name="Pelletier E."/>
            <person name="Couloux A."/>
            <person name="Segurens B."/>
            <person name="Wincker P."/>
            <person name="D'Hont A."/>
            <person name="Scarpelli C."/>
            <person name="Weissenbach J."/>
            <person name="Salanoubat M."/>
            <person name="Quetier F."/>
            <person name="Yu Y."/>
            <person name="Kim H.R."/>
            <person name="Rambo T."/>
            <person name="Currie J."/>
            <person name="Collura K."/>
            <person name="Luo M."/>
            <person name="Yang T."/>
            <person name="Ammiraju J.S.S."/>
            <person name="Engler F."/>
            <person name="Soderlund C."/>
            <person name="Wing R.A."/>
            <person name="Palmer L.E."/>
            <person name="de la Bastide M."/>
            <person name="Spiegel L."/>
            <person name="Nascimento L."/>
            <person name="Zutavern T."/>
            <person name="O'Shaughnessy A."/>
            <person name="Dike S."/>
            <person name="Dedhia N."/>
            <person name="Preston R."/>
            <person name="Balija V."/>
            <person name="McCombie W.R."/>
            <person name="Chow T."/>
            <person name="Chen H."/>
            <person name="Chung M."/>
            <person name="Chen C."/>
            <person name="Shaw J."/>
            <person name="Wu H."/>
            <person name="Hsiao K."/>
            <person name="Chao Y."/>
            <person name="Chu M."/>
            <person name="Cheng C."/>
            <person name="Hour A."/>
            <person name="Lee P."/>
            <person name="Lin S."/>
            <person name="Lin Y."/>
            <person name="Liou J."/>
            <person name="Liu S."/>
            <person name="Hsing Y."/>
            <person name="Raghuvanshi S."/>
            <person name="Mohanty A."/>
            <person name="Bharti A.K."/>
            <person name="Gaur A."/>
            <person name="Gupta V."/>
            <person name="Kumar D."/>
            <person name="Ravi V."/>
            <person name="Vij S."/>
            <person name="Kapur A."/>
            <person name="Khurana P."/>
            <person name="Khurana P."/>
            <person name="Khurana J.P."/>
            <person name="Tyagi A.K."/>
            <person name="Gaikwad K."/>
            <person name="Singh A."/>
            <person name="Dalal V."/>
            <person name="Srivastava S."/>
            <person name="Dixit A."/>
            <person name="Pal A.K."/>
            <person name="Ghazi I.A."/>
            <person name="Yadav M."/>
            <person name="Pandit A."/>
            <person name="Bhargava A."/>
            <person name="Sureshbabu K."/>
            <person name="Batra K."/>
            <person name="Sharma T.R."/>
            <person name="Mohapatra T."/>
            <person name="Singh N.K."/>
            <person name="Messing J."/>
            <person name="Nelson A.B."/>
            <person name="Fuks G."/>
            <person name="Kavchok S."/>
            <person name="Keizer G."/>
            <person name="Linton E."/>
            <person name="Llaca V."/>
            <person name="Song R."/>
            <person name="Tanyolac B."/>
            <person name="Young S."/>
            <person name="Ho-Il K."/>
            <person name="Hahn J.H."/>
            <person name="Sangsakoo G."/>
            <person name="Vanavichit A."/>
            <person name="de Mattos Luiz.A.T."/>
            <person name="Zimmer P.D."/>
            <person name="Malone G."/>
            <person name="Dellagostin O."/>
            <person name="de Oliveira A.C."/>
            <person name="Bevan M."/>
            <person name="Bancroft I."/>
            <person name="Minx P."/>
            <person name="Cordum H."/>
            <person name="Wilson R."/>
            <person name="Cheng Z."/>
            <person name="Jin W."/>
            <person name="Jiang J."/>
            <person name="Leong S.A."/>
            <person name="Iwama H."/>
            <person name="Gojobori T."/>
            <person name="Itoh T."/>
            <person name="Niimura Y."/>
            <person name="Fujii Y."/>
            <person name="Habara T."/>
            <person name="Sakai H."/>
            <person name="Sato Y."/>
            <person name="Wilson G."/>
            <person name="Kumar K."/>
            <person name="McCouch S."/>
            <person name="Juretic N."/>
            <person name="Hoen D."/>
            <person name="Wright S."/>
            <person name="Bruskiewich R."/>
            <person name="Bureau T."/>
            <person name="Miyao A."/>
            <person name="Hirochika H."/>
            <person name="Nishikawa T."/>
            <person name="Kadowaki K."/>
            <person name="Sugiura M."/>
            <person name="Burr B."/>
            <person name="Sasaki T."/>
        </authorList>
    </citation>
    <scope>NUCLEOTIDE SEQUENCE [LARGE SCALE GENOMIC DNA]</scope>
    <source>
        <strain evidence="3">cv. Nipponbare</strain>
    </source>
</reference>
<keyword evidence="1" id="KW-1133">Transmembrane helix</keyword>
<accession>Q0DI94</accession>
<evidence type="ECO:0000313" key="2">
    <source>
        <dbReference type="EMBL" id="BAF17429.1"/>
    </source>
</evidence>
<evidence type="ECO:0000313" key="3">
    <source>
        <dbReference type="Proteomes" id="UP000000763"/>
    </source>
</evidence>
<protein>
    <submittedName>
        <fullName evidence="2">Os05g0406700 protein</fullName>
    </submittedName>
</protein>
<keyword evidence="1" id="KW-0472">Membrane</keyword>
<proteinExistence type="predicted"/>
<evidence type="ECO:0000256" key="1">
    <source>
        <dbReference type="SAM" id="Phobius"/>
    </source>
</evidence>
<name>Q0DI94_ORYSJ</name>
<gene>
    <name evidence="2" type="ordered locus">Os05g0406700</name>
</gene>
<dbReference type="EMBL" id="AP008211">
    <property type="protein sequence ID" value="BAF17429.1"/>
    <property type="molecule type" value="Genomic_DNA"/>
</dbReference>
<dbReference type="KEGG" id="dosa:Os05g0406700"/>
<organism evidence="2 3">
    <name type="scientific">Oryza sativa subsp. japonica</name>
    <name type="common">Rice</name>
    <dbReference type="NCBI Taxonomy" id="39947"/>
    <lineage>
        <taxon>Eukaryota</taxon>
        <taxon>Viridiplantae</taxon>
        <taxon>Streptophyta</taxon>
        <taxon>Embryophyta</taxon>
        <taxon>Tracheophyta</taxon>
        <taxon>Spermatophyta</taxon>
        <taxon>Magnoliopsida</taxon>
        <taxon>Liliopsida</taxon>
        <taxon>Poales</taxon>
        <taxon>Poaceae</taxon>
        <taxon>BOP clade</taxon>
        <taxon>Oryzoideae</taxon>
        <taxon>Oryzeae</taxon>
        <taxon>Oryzinae</taxon>
        <taxon>Oryza</taxon>
        <taxon>Oryza sativa</taxon>
    </lineage>
</organism>
<dbReference type="AlphaFoldDB" id="Q0DI94"/>
<dbReference type="HOGENOM" id="CLU_2216715_0_0_1"/>
<keyword evidence="1" id="KW-0812">Transmembrane</keyword>
<feature type="transmembrane region" description="Helical" evidence="1">
    <location>
        <begin position="45"/>
        <end position="64"/>
    </location>
</feature>
<reference evidence="3" key="2">
    <citation type="journal article" date="2008" name="Nucleic Acids Res.">
        <title>The rice annotation project database (RAP-DB): 2008 update.</title>
        <authorList>
            <consortium name="The rice annotation project (RAP)"/>
        </authorList>
    </citation>
    <scope>GENOME REANNOTATION</scope>
    <source>
        <strain evidence="3">cv. Nipponbare</strain>
    </source>
</reference>